<dbReference type="Proteomes" id="UP000626210">
    <property type="component" value="Unassembled WGS sequence"/>
</dbReference>
<feature type="domain" description="HTH gntR-type" evidence="4">
    <location>
        <begin position="13"/>
        <end position="80"/>
    </location>
</feature>
<keyword evidence="3" id="KW-0804">Transcription</keyword>
<dbReference type="InterPro" id="IPR036388">
    <property type="entry name" value="WH-like_DNA-bd_sf"/>
</dbReference>
<dbReference type="InterPro" id="IPR008920">
    <property type="entry name" value="TF_FadR/GntR_C"/>
</dbReference>
<dbReference type="GO" id="GO:0003677">
    <property type="term" value="F:DNA binding"/>
    <property type="evidence" value="ECO:0007669"/>
    <property type="project" value="UniProtKB-KW"/>
</dbReference>
<evidence type="ECO:0000313" key="5">
    <source>
        <dbReference type="EMBL" id="GHD03167.1"/>
    </source>
</evidence>
<dbReference type="PANTHER" id="PTHR43537:SF39">
    <property type="entry name" value="HTH-TYPE TRANSCRIPTIONAL REGULATOR MCBR"/>
    <property type="match status" value="1"/>
</dbReference>
<organism evidence="5 6">
    <name type="scientific">Pseudorhodoferax aquiterrae</name>
    <dbReference type="NCBI Taxonomy" id="747304"/>
    <lineage>
        <taxon>Bacteria</taxon>
        <taxon>Pseudomonadati</taxon>
        <taxon>Pseudomonadota</taxon>
        <taxon>Betaproteobacteria</taxon>
        <taxon>Burkholderiales</taxon>
        <taxon>Comamonadaceae</taxon>
    </lineage>
</organism>
<dbReference type="Gene3D" id="1.20.120.530">
    <property type="entry name" value="GntR ligand-binding domain-like"/>
    <property type="match status" value="1"/>
</dbReference>
<evidence type="ECO:0000259" key="4">
    <source>
        <dbReference type="PROSITE" id="PS50949"/>
    </source>
</evidence>
<evidence type="ECO:0000256" key="2">
    <source>
        <dbReference type="ARBA" id="ARBA00023125"/>
    </source>
</evidence>
<dbReference type="SMART" id="SM00895">
    <property type="entry name" value="FCD"/>
    <property type="match status" value="1"/>
</dbReference>
<protein>
    <submittedName>
        <fullName evidence="5">DNA-binding protein</fullName>
    </submittedName>
</protein>
<dbReference type="Gene3D" id="1.10.10.10">
    <property type="entry name" value="Winged helix-like DNA-binding domain superfamily/Winged helix DNA-binding domain"/>
    <property type="match status" value="1"/>
</dbReference>
<dbReference type="InterPro" id="IPR000524">
    <property type="entry name" value="Tscrpt_reg_HTH_GntR"/>
</dbReference>
<dbReference type="PANTHER" id="PTHR43537">
    <property type="entry name" value="TRANSCRIPTIONAL REGULATOR, GNTR FAMILY"/>
    <property type="match status" value="1"/>
</dbReference>
<proteinExistence type="predicted"/>
<keyword evidence="1" id="KW-0805">Transcription regulation</keyword>
<evidence type="ECO:0000256" key="3">
    <source>
        <dbReference type="ARBA" id="ARBA00023163"/>
    </source>
</evidence>
<dbReference type="SUPFAM" id="SSF46785">
    <property type="entry name" value="Winged helix' DNA-binding domain"/>
    <property type="match status" value="1"/>
</dbReference>
<evidence type="ECO:0000256" key="1">
    <source>
        <dbReference type="ARBA" id="ARBA00023015"/>
    </source>
</evidence>
<dbReference type="SMART" id="SM00345">
    <property type="entry name" value="HTH_GNTR"/>
    <property type="match status" value="1"/>
</dbReference>
<name>A0ABQ3GEJ9_9BURK</name>
<reference evidence="6" key="1">
    <citation type="journal article" date="2019" name="Int. J. Syst. Evol. Microbiol.">
        <title>The Global Catalogue of Microorganisms (GCM) 10K type strain sequencing project: providing services to taxonomists for standard genome sequencing and annotation.</title>
        <authorList>
            <consortium name="The Broad Institute Genomics Platform"/>
            <consortium name="The Broad Institute Genome Sequencing Center for Infectious Disease"/>
            <person name="Wu L."/>
            <person name="Ma J."/>
        </authorList>
    </citation>
    <scope>NUCLEOTIDE SEQUENCE [LARGE SCALE GENOMIC DNA]</scope>
    <source>
        <strain evidence="6">KCTC 23314</strain>
    </source>
</reference>
<dbReference type="InterPro" id="IPR036390">
    <property type="entry name" value="WH_DNA-bd_sf"/>
</dbReference>
<comment type="caution">
    <text evidence="5">The sequence shown here is derived from an EMBL/GenBank/DDBJ whole genome shotgun (WGS) entry which is preliminary data.</text>
</comment>
<dbReference type="EMBL" id="BMYK01000043">
    <property type="protein sequence ID" value="GHD03167.1"/>
    <property type="molecule type" value="Genomic_DNA"/>
</dbReference>
<accession>A0ABQ3GEJ9</accession>
<gene>
    <name evidence="5" type="ORF">GCM10007320_62980</name>
</gene>
<sequence>MDFAGLVTPLTRQTLSSDVYNQLRDLLLYGRAMPGEQLSLRTIAQALGVSVMPVREAVHRLVAEQALELSSNRALRVPVMTVSQFQEITAIRINLEGLATARAAARVDEAACQAIASLHERFSREIASKRPDKNRLIAFNKELHFAIYAQAGMPMLLQMIESLWLRIGPILNYDLRSGTDRVRQREPDDQHDRLVDALKARDAAGAVEALRCDIQGAADFIVSQGVLVTADAVPTGALPEPAKAVKRLRAGTPAA</sequence>
<evidence type="ECO:0000313" key="6">
    <source>
        <dbReference type="Proteomes" id="UP000626210"/>
    </source>
</evidence>
<dbReference type="Pfam" id="PF07729">
    <property type="entry name" value="FCD"/>
    <property type="match status" value="1"/>
</dbReference>
<keyword evidence="2 5" id="KW-0238">DNA-binding</keyword>
<dbReference type="RefSeq" id="WP_189690814.1">
    <property type="nucleotide sequence ID" value="NZ_BMYK01000043.1"/>
</dbReference>
<dbReference type="SUPFAM" id="SSF48008">
    <property type="entry name" value="GntR ligand-binding domain-like"/>
    <property type="match status" value="1"/>
</dbReference>
<dbReference type="PROSITE" id="PS50949">
    <property type="entry name" value="HTH_GNTR"/>
    <property type="match status" value="1"/>
</dbReference>
<dbReference type="Pfam" id="PF00392">
    <property type="entry name" value="GntR"/>
    <property type="match status" value="1"/>
</dbReference>
<dbReference type="InterPro" id="IPR011711">
    <property type="entry name" value="GntR_C"/>
</dbReference>
<keyword evidence="6" id="KW-1185">Reference proteome</keyword>